<accession>A0A6A6I7S0</accession>
<reference evidence="2" key="1">
    <citation type="journal article" date="2020" name="Stud. Mycol.">
        <title>101 Dothideomycetes genomes: a test case for predicting lifestyles and emergence of pathogens.</title>
        <authorList>
            <person name="Haridas S."/>
            <person name="Albert R."/>
            <person name="Binder M."/>
            <person name="Bloem J."/>
            <person name="Labutti K."/>
            <person name="Salamov A."/>
            <person name="Andreopoulos B."/>
            <person name="Baker S."/>
            <person name="Barry K."/>
            <person name="Bills G."/>
            <person name="Bluhm B."/>
            <person name="Cannon C."/>
            <person name="Castanera R."/>
            <person name="Culley D."/>
            <person name="Daum C."/>
            <person name="Ezra D."/>
            <person name="Gonzalez J."/>
            <person name="Henrissat B."/>
            <person name="Kuo A."/>
            <person name="Liang C."/>
            <person name="Lipzen A."/>
            <person name="Lutzoni F."/>
            <person name="Magnuson J."/>
            <person name="Mondo S."/>
            <person name="Nolan M."/>
            <person name="Ohm R."/>
            <person name="Pangilinan J."/>
            <person name="Park H.-J."/>
            <person name="Ramirez L."/>
            <person name="Alfaro M."/>
            <person name="Sun H."/>
            <person name="Tritt A."/>
            <person name="Yoshinaga Y."/>
            <person name="Zwiers L.-H."/>
            <person name="Turgeon B."/>
            <person name="Goodwin S."/>
            <person name="Spatafora J."/>
            <person name="Crous P."/>
            <person name="Grigoriev I."/>
        </authorList>
    </citation>
    <scope>NUCLEOTIDE SEQUENCE</scope>
    <source>
        <strain evidence="2">CBS 122368</strain>
    </source>
</reference>
<dbReference type="RefSeq" id="XP_033681608.1">
    <property type="nucleotide sequence ID" value="XM_033832159.1"/>
</dbReference>
<dbReference type="PANTHER" id="PTHR35179">
    <property type="entry name" value="PROTEIN CBG02620"/>
    <property type="match status" value="1"/>
</dbReference>
<evidence type="ECO:0000256" key="1">
    <source>
        <dbReference type="SAM" id="MobiDB-lite"/>
    </source>
</evidence>
<evidence type="ECO:0000313" key="2">
    <source>
        <dbReference type="EMBL" id="KAF2246604.1"/>
    </source>
</evidence>
<evidence type="ECO:0008006" key="4">
    <source>
        <dbReference type="Google" id="ProtNLM"/>
    </source>
</evidence>
<dbReference type="Proteomes" id="UP000800094">
    <property type="component" value="Unassembled WGS sequence"/>
</dbReference>
<gene>
    <name evidence="2" type="ORF">BU26DRAFT_552590</name>
</gene>
<name>A0A6A6I7S0_9PLEO</name>
<dbReference type="OrthoDB" id="5393654at2759"/>
<proteinExistence type="predicted"/>
<dbReference type="AlphaFoldDB" id="A0A6A6I7S0"/>
<sequence>MSSHSAISGRGRARGGWAPRRGRGGPAHPFKKRNEVKLDLDRHPLGELLTTFKTSDLEAATGGVKGDATIKDCKNVSSYNWLDAKTPTIMVPGKPPLWTPLTQPQRLKEDSGQYFRDPNAAMFPSYPTEPAVQALLNTTPDFPTEDIDIFACGSTMGNLLRFVRSIDKPFRFGVQLIGNTVFFVRKENDPKEIIEGIHGYGHTFPEAYTTWESQVKGSETHQRLVQYDFGGFRCLLRFECDGYLQGPGSPSTSDSTPDKRYDFESLLKAFGDSALKPAATDPNGDLTVQSGGSPVPQSAIFDLKTRSNRYKKDIDMSDIHPQLWVKQIPNFIVAYHDGEGLFQDIRVQDVRKDIEVWEKDNKLAIQHLAVLLRKIIDIAKEDATGLLEVYCPSVDRLEIRRQYGEGSQALPPSLRAVWAGVNDNEADDLFESDHGEEDFNSRNVYDSLWDDKSEDGSLDFTACSADSCGYCGKCSY</sequence>
<dbReference type="EMBL" id="ML987198">
    <property type="protein sequence ID" value="KAF2246604.1"/>
    <property type="molecule type" value="Genomic_DNA"/>
</dbReference>
<keyword evidence="3" id="KW-1185">Reference proteome</keyword>
<protein>
    <recommendedName>
        <fullName evidence="4">Geranylgeranyl pyrophosphate synthetase</fullName>
    </recommendedName>
</protein>
<organism evidence="2 3">
    <name type="scientific">Trematosphaeria pertusa</name>
    <dbReference type="NCBI Taxonomy" id="390896"/>
    <lineage>
        <taxon>Eukaryota</taxon>
        <taxon>Fungi</taxon>
        <taxon>Dikarya</taxon>
        <taxon>Ascomycota</taxon>
        <taxon>Pezizomycotina</taxon>
        <taxon>Dothideomycetes</taxon>
        <taxon>Pleosporomycetidae</taxon>
        <taxon>Pleosporales</taxon>
        <taxon>Massarineae</taxon>
        <taxon>Trematosphaeriaceae</taxon>
        <taxon>Trematosphaeria</taxon>
    </lineage>
</organism>
<evidence type="ECO:0000313" key="3">
    <source>
        <dbReference type="Proteomes" id="UP000800094"/>
    </source>
</evidence>
<dbReference type="PANTHER" id="PTHR35179:SF2">
    <property type="entry name" value="START DOMAIN-CONTAINING PROTEIN"/>
    <property type="match status" value="1"/>
</dbReference>
<feature type="region of interest" description="Disordered" evidence="1">
    <location>
        <begin position="1"/>
        <end position="35"/>
    </location>
</feature>
<dbReference type="GeneID" id="54585489"/>